<dbReference type="GO" id="GO:0022857">
    <property type="term" value="F:transmembrane transporter activity"/>
    <property type="evidence" value="ECO:0007669"/>
    <property type="project" value="InterPro"/>
</dbReference>
<feature type="transmembrane region" description="Helical" evidence="5">
    <location>
        <begin position="372"/>
        <end position="391"/>
    </location>
</feature>
<name>A0A0P6WZ31_9CHLR</name>
<dbReference type="EMBL" id="LGCK01000010">
    <property type="protein sequence ID" value="KPL71949.1"/>
    <property type="molecule type" value="Genomic_DNA"/>
</dbReference>
<feature type="transmembrane region" description="Helical" evidence="5">
    <location>
        <begin position="41"/>
        <end position="70"/>
    </location>
</feature>
<feature type="transmembrane region" description="Helical" evidence="5">
    <location>
        <begin position="295"/>
        <end position="317"/>
    </location>
</feature>
<dbReference type="InterPro" id="IPR002293">
    <property type="entry name" value="AA/rel_permease1"/>
</dbReference>
<dbReference type="PATRIC" id="fig|229920.5.peg.1809"/>
<feature type="transmembrane region" description="Helical" evidence="5">
    <location>
        <begin position="136"/>
        <end position="153"/>
    </location>
</feature>
<dbReference type="InterPro" id="IPR053153">
    <property type="entry name" value="APC_K+_Transporter"/>
</dbReference>
<evidence type="ECO:0000313" key="6">
    <source>
        <dbReference type="EMBL" id="KPL71949.1"/>
    </source>
</evidence>
<comment type="subcellular location">
    <subcellularLocation>
        <location evidence="1">Membrane</location>
        <topology evidence="1">Multi-pass membrane protein</topology>
    </subcellularLocation>
</comment>
<evidence type="ECO:0000256" key="1">
    <source>
        <dbReference type="ARBA" id="ARBA00004141"/>
    </source>
</evidence>
<dbReference type="PANTHER" id="PTHR47704">
    <property type="entry name" value="POTASSIUM TRANSPORTER KIMA"/>
    <property type="match status" value="1"/>
</dbReference>
<feature type="transmembrane region" description="Helical" evidence="5">
    <location>
        <begin position="345"/>
        <end position="366"/>
    </location>
</feature>
<evidence type="ECO:0000256" key="3">
    <source>
        <dbReference type="ARBA" id="ARBA00022989"/>
    </source>
</evidence>
<organism evidence="6 7">
    <name type="scientific">Leptolinea tardivitalis</name>
    <dbReference type="NCBI Taxonomy" id="229920"/>
    <lineage>
        <taxon>Bacteria</taxon>
        <taxon>Bacillati</taxon>
        <taxon>Chloroflexota</taxon>
        <taxon>Anaerolineae</taxon>
        <taxon>Anaerolineales</taxon>
        <taxon>Anaerolineaceae</taxon>
        <taxon>Leptolinea</taxon>
    </lineage>
</organism>
<feature type="transmembrane region" description="Helical" evidence="5">
    <location>
        <begin position="448"/>
        <end position="466"/>
    </location>
</feature>
<keyword evidence="2 5" id="KW-0812">Transmembrane</keyword>
<reference evidence="6 7" key="1">
    <citation type="submission" date="2015-07" db="EMBL/GenBank/DDBJ databases">
        <title>Genome sequence of Leptolinea tardivitalis DSM 16556.</title>
        <authorList>
            <person name="Hemp J."/>
            <person name="Ward L.M."/>
            <person name="Pace L.A."/>
            <person name="Fischer W.W."/>
        </authorList>
    </citation>
    <scope>NUCLEOTIDE SEQUENCE [LARGE SCALE GENOMIC DNA]</scope>
    <source>
        <strain evidence="6 7">YMTK-2</strain>
    </source>
</reference>
<evidence type="ECO:0000313" key="7">
    <source>
        <dbReference type="Proteomes" id="UP000050430"/>
    </source>
</evidence>
<feature type="transmembrane region" description="Helical" evidence="5">
    <location>
        <begin position="250"/>
        <end position="275"/>
    </location>
</feature>
<dbReference type="Pfam" id="PF13520">
    <property type="entry name" value="AA_permease_2"/>
    <property type="match status" value="1"/>
</dbReference>
<dbReference type="Proteomes" id="UP000050430">
    <property type="component" value="Unassembled WGS sequence"/>
</dbReference>
<sequence>MLFGRPLATADAPDQTIGKAIGLAVFSSDALSSVAYAPQEMLIILAAAGTTAFGISVPLAFAICILLVILTLSYEQTIHAYPGGGGAYIVSRDNLGEMPAQIAAAALLTDYILTVAVSVSSGVAQVTSAFPDLLRFKVEIGVAMVLLIMMINLRGVKESGYAFAVPTYFFLVSMFITIGFGLFRYLTGTLGQVVDPPRDFIDTQTVLQPITLFLILKAFASGTTALTGVEAISNGIMAFKEPRSSNAGKTLILMAAILGSMMLGITFLANHIGALPSDEETLISQLARTAFDSRGIFYLMVITATTVILVMAANTAFADFPRLSALVGKDGFLPRQLAFRGSRLVYSRGIVVLAGIASLLIIIFQASVTKLIPLYAIGVFLSFTLSQAGMAHRWWKSGKLKPGEEIVEKGSTIHHDDRWLFKMIVNGFGSVCTLVVMAVFAITKFTDGAYVVIILLPVLVYIFYSIHRHYRNLAQRLSMDTFVSAGRISRHRVILPIGGVHRGTLAALRYAKTLSDDITAVHVSIDEEETTKIKQKWEIWGDGTRLVILESPYRVFIEPLLKYIDEIDETRQANDIITIVVPEFVPRHMMSNALHTQTAVELRMALRFRKDIVITNVPYQVD</sequence>
<comment type="caution">
    <text evidence="6">The sequence shown here is derived from an EMBL/GenBank/DDBJ whole genome shotgun (WGS) entry which is preliminary data.</text>
</comment>
<feature type="transmembrane region" description="Helical" evidence="5">
    <location>
        <begin position="165"/>
        <end position="186"/>
    </location>
</feature>
<dbReference type="STRING" id="229920.ADM99_09505"/>
<feature type="transmembrane region" description="Helical" evidence="5">
    <location>
        <begin position="206"/>
        <end position="229"/>
    </location>
</feature>
<evidence type="ECO:0000256" key="4">
    <source>
        <dbReference type="ARBA" id="ARBA00023136"/>
    </source>
</evidence>
<accession>A0A0P6WZ31</accession>
<dbReference type="GO" id="GO:0016020">
    <property type="term" value="C:membrane"/>
    <property type="evidence" value="ECO:0007669"/>
    <property type="project" value="UniProtKB-SubCell"/>
</dbReference>
<keyword evidence="7" id="KW-1185">Reference proteome</keyword>
<feature type="transmembrane region" description="Helical" evidence="5">
    <location>
        <begin position="419"/>
        <end position="442"/>
    </location>
</feature>
<gene>
    <name evidence="6" type="ORF">ADM99_09505</name>
</gene>
<keyword evidence="3 5" id="KW-1133">Transmembrane helix</keyword>
<feature type="transmembrane region" description="Helical" evidence="5">
    <location>
        <begin position="102"/>
        <end position="124"/>
    </location>
</feature>
<evidence type="ECO:0000256" key="2">
    <source>
        <dbReference type="ARBA" id="ARBA00022692"/>
    </source>
</evidence>
<dbReference type="PANTHER" id="PTHR47704:SF1">
    <property type="entry name" value="POTASSIUM TRANSPORTER KIMA"/>
    <property type="match status" value="1"/>
</dbReference>
<protein>
    <submittedName>
        <fullName evidence="6">Permease</fullName>
    </submittedName>
</protein>
<dbReference type="Gene3D" id="1.20.1740.10">
    <property type="entry name" value="Amino acid/polyamine transporter I"/>
    <property type="match status" value="1"/>
</dbReference>
<dbReference type="AlphaFoldDB" id="A0A0P6WZ31"/>
<proteinExistence type="predicted"/>
<evidence type="ECO:0000256" key="5">
    <source>
        <dbReference type="SAM" id="Phobius"/>
    </source>
</evidence>
<keyword evidence="4 5" id="KW-0472">Membrane</keyword>